<dbReference type="PRINTS" id="PR00753">
    <property type="entry name" value="ACCSYNTHASE"/>
</dbReference>
<dbReference type="SUPFAM" id="SSF53383">
    <property type="entry name" value="PLP-dependent transferases"/>
    <property type="match status" value="1"/>
</dbReference>
<dbReference type="InterPro" id="IPR004839">
    <property type="entry name" value="Aminotransferase_I/II_large"/>
</dbReference>
<keyword evidence="1 3" id="KW-0032">Aminotransferase</keyword>
<gene>
    <name evidence="3" type="ORF">SAMN02746041_02954</name>
</gene>
<dbReference type="GO" id="GO:0008483">
    <property type="term" value="F:transaminase activity"/>
    <property type="evidence" value="ECO:0007669"/>
    <property type="project" value="UniProtKB-KW"/>
</dbReference>
<dbReference type="InterPro" id="IPR004838">
    <property type="entry name" value="NHTrfase_class1_PyrdxlP-BS"/>
</dbReference>
<comment type="similarity">
    <text evidence="1">Belongs to the class-I pyridoxal-phosphate-dependent aminotransferase family.</text>
</comment>
<dbReference type="RefSeq" id="WP_084058855.1">
    <property type="nucleotide sequence ID" value="NZ_FWXF01000021.1"/>
</dbReference>
<dbReference type="STRING" id="1121390.SAMN02746041_02954"/>
<feature type="domain" description="Aminotransferase class I/classII large" evidence="2">
    <location>
        <begin position="35"/>
        <end position="381"/>
    </location>
</feature>
<dbReference type="InterPro" id="IPR015424">
    <property type="entry name" value="PyrdxlP-dep_Trfase"/>
</dbReference>
<dbReference type="Gene3D" id="3.90.1150.10">
    <property type="entry name" value="Aspartate Aminotransferase, domain 1"/>
    <property type="match status" value="2"/>
</dbReference>
<dbReference type="CDD" id="cd00609">
    <property type="entry name" value="AAT_like"/>
    <property type="match status" value="1"/>
</dbReference>
<evidence type="ECO:0000256" key="1">
    <source>
        <dbReference type="RuleBase" id="RU000481"/>
    </source>
</evidence>
<dbReference type="GO" id="GO:0030170">
    <property type="term" value="F:pyridoxal phosphate binding"/>
    <property type="evidence" value="ECO:0007669"/>
    <property type="project" value="InterPro"/>
</dbReference>
<organism evidence="3 4">
    <name type="scientific">Desulfacinum hydrothermale DSM 13146</name>
    <dbReference type="NCBI Taxonomy" id="1121390"/>
    <lineage>
        <taxon>Bacteria</taxon>
        <taxon>Pseudomonadati</taxon>
        <taxon>Thermodesulfobacteriota</taxon>
        <taxon>Syntrophobacteria</taxon>
        <taxon>Syntrophobacterales</taxon>
        <taxon>Syntrophobacteraceae</taxon>
        <taxon>Desulfacinum</taxon>
    </lineage>
</organism>
<evidence type="ECO:0000259" key="2">
    <source>
        <dbReference type="Pfam" id="PF00155"/>
    </source>
</evidence>
<dbReference type="PANTHER" id="PTHR42691:SF1">
    <property type="entry name" value="ASPARTATE AMINOTRANSFERASE YHDR-RELATED"/>
    <property type="match status" value="1"/>
</dbReference>
<dbReference type="InterPro" id="IPR015422">
    <property type="entry name" value="PyrdxlP-dep_Trfase_small"/>
</dbReference>
<evidence type="ECO:0000313" key="3">
    <source>
        <dbReference type="EMBL" id="SMC27399.1"/>
    </source>
</evidence>
<reference evidence="3 4" key="1">
    <citation type="submission" date="2017-04" db="EMBL/GenBank/DDBJ databases">
        <authorList>
            <person name="Afonso C.L."/>
            <person name="Miller P.J."/>
            <person name="Scott M.A."/>
            <person name="Spackman E."/>
            <person name="Goraichik I."/>
            <person name="Dimitrov K.M."/>
            <person name="Suarez D.L."/>
            <person name="Swayne D.E."/>
        </authorList>
    </citation>
    <scope>NUCLEOTIDE SEQUENCE [LARGE SCALE GENOMIC DNA]</scope>
    <source>
        <strain evidence="3 4">DSM 13146</strain>
    </source>
</reference>
<dbReference type="EMBL" id="FWXF01000021">
    <property type="protein sequence ID" value="SMC27399.1"/>
    <property type="molecule type" value="Genomic_DNA"/>
</dbReference>
<dbReference type="InterPro" id="IPR015421">
    <property type="entry name" value="PyrdxlP-dep_Trfase_major"/>
</dbReference>
<proteinExistence type="inferred from homology"/>
<name>A0A1W1XTV1_9BACT</name>
<dbReference type="EC" id="2.6.1.-" evidence="1"/>
<dbReference type="NCBIfam" id="NF005305">
    <property type="entry name" value="PRK06836.1"/>
    <property type="match status" value="1"/>
</dbReference>
<dbReference type="OrthoDB" id="9804474at2"/>
<accession>A0A1W1XTV1</accession>
<dbReference type="AlphaFoldDB" id="A0A1W1XTV1"/>
<dbReference type="Pfam" id="PF00155">
    <property type="entry name" value="Aminotran_1_2"/>
    <property type="match status" value="1"/>
</dbReference>
<comment type="cofactor">
    <cofactor evidence="1">
        <name>pyridoxal 5'-phosphate</name>
        <dbReference type="ChEBI" id="CHEBI:597326"/>
    </cofactor>
</comment>
<keyword evidence="1 3" id="KW-0808">Transferase</keyword>
<evidence type="ECO:0000313" key="4">
    <source>
        <dbReference type="Proteomes" id="UP000192783"/>
    </source>
</evidence>
<dbReference type="PROSITE" id="PS00105">
    <property type="entry name" value="AA_TRANSFER_CLASS_1"/>
    <property type="match status" value="1"/>
</dbReference>
<keyword evidence="4" id="KW-1185">Reference proteome</keyword>
<protein>
    <recommendedName>
        <fullName evidence="1">Aminotransferase</fullName>
        <ecNumber evidence="1">2.6.1.-</ecNumber>
    </recommendedName>
</protein>
<sequence>MTIAHRMRNYLERASWIRKMFEEGARLKSLHGPENVFDFSLGNPNVPPPPSVKEKLLAIVEKPDASIHSYMPNAGLPATRERLAHYLSREHGVPLTADHVVMTCGAAGALNVVLKALLDPGDEVVVPAPFFVEYGFYAENHGGVLRTVPTGKDFTLDLEALEAAIGLQTKVVLINSPNNPTGQIYDADSLKSLAQILRRKSRQAGRPIFLISDEPYRKIVYTDDPVPSIFQAYENAVIVTSFSKDLSLPGERIGYAALHPQAEDGPTVMGALVLANRILGFVNAPALMQWILPDLLEESVDVGIYRAKRDRLYGALKDAGYELNEPPGAFYLFPKSPLADDVAFVRILQEENILAVPGSGFGGPGHFRLAYCVDDRTIEGAVPGFARALEKAQKGQGA</sequence>
<dbReference type="PANTHER" id="PTHR42691">
    <property type="entry name" value="ASPARTATE AMINOTRANSFERASE YHDR-RELATED"/>
    <property type="match status" value="1"/>
</dbReference>
<dbReference type="Gene3D" id="3.40.640.10">
    <property type="entry name" value="Type I PLP-dependent aspartate aminotransferase-like (Major domain)"/>
    <property type="match status" value="1"/>
</dbReference>
<dbReference type="Proteomes" id="UP000192783">
    <property type="component" value="Unassembled WGS sequence"/>
</dbReference>